<proteinExistence type="predicted"/>
<reference evidence="2" key="1">
    <citation type="submission" date="2016-06" db="UniProtKB">
        <authorList>
            <consortium name="WormBaseParasite"/>
        </authorList>
    </citation>
    <scope>IDENTIFICATION</scope>
</reference>
<organism evidence="2">
    <name type="scientific">Schistocephalus solidus</name>
    <name type="common">Tapeworm</name>
    <dbReference type="NCBI Taxonomy" id="70667"/>
    <lineage>
        <taxon>Eukaryota</taxon>
        <taxon>Metazoa</taxon>
        <taxon>Spiralia</taxon>
        <taxon>Lophotrochozoa</taxon>
        <taxon>Platyhelminthes</taxon>
        <taxon>Cestoda</taxon>
        <taxon>Eucestoda</taxon>
        <taxon>Diphyllobothriidea</taxon>
        <taxon>Diphyllobothriidae</taxon>
        <taxon>Schistocephalus</taxon>
    </lineage>
</organism>
<protein>
    <submittedName>
        <fullName evidence="2">Reverse transcriptase domain-containing protein</fullName>
    </submittedName>
</protein>
<accession>A0A183TAC8</accession>
<keyword evidence="1" id="KW-0732">Signal</keyword>
<sequence length="98" mass="10878">LATILLSLRFSALLKNACCDKCPGIHIAYRTHKYLLDSRLMQAPTRVSTTLVHDLRFADDNGLSTMLEEDMQKSMELVAAGCTNFGLLINTAETVVLY</sequence>
<dbReference type="WBParaSite" id="SSLN_0001393001-mRNA-1">
    <property type="protein sequence ID" value="SSLN_0001393001-mRNA-1"/>
    <property type="gene ID" value="SSLN_0001393001"/>
</dbReference>
<feature type="chain" id="PRO_5008154017" evidence="1">
    <location>
        <begin position="20"/>
        <end position="98"/>
    </location>
</feature>
<feature type="signal peptide" evidence="1">
    <location>
        <begin position="1"/>
        <end position="19"/>
    </location>
</feature>
<evidence type="ECO:0000313" key="2">
    <source>
        <dbReference type="WBParaSite" id="SSLN_0001393001-mRNA-1"/>
    </source>
</evidence>
<name>A0A183TAC8_SCHSO</name>
<evidence type="ECO:0000256" key="1">
    <source>
        <dbReference type="SAM" id="SignalP"/>
    </source>
</evidence>
<dbReference type="AlphaFoldDB" id="A0A183TAC8"/>